<reference evidence="1 2" key="1">
    <citation type="submission" date="2018-06" db="EMBL/GenBank/DDBJ databases">
        <authorList>
            <consortium name="Pathogen Informatics"/>
            <person name="Doyle S."/>
        </authorList>
    </citation>
    <scope>NUCLEOTIDE SEQUENCE [LARGE SCALE GENOMIC DNA]</scope>
    <source>
        <strain evidence="1 2">NCTC12722</strain>
    </source>
</reference>
<gene>
    <name evidence="1" type="ORF">NCTC12722_00474</name>
</gene>
<evidence type="ECO:0000313" key="2">
    <source>
        <dbReference type="Proteomes" id="UP000254343"/>
    </source>
</evidence>
<name>A0A380W2Y1_AFIFE</name>
<proteinExistence type="predicted"/>
<dbReference type="AlphaFoldDB" id="A0A380W2Y1"/>
<organism evidence="1 2">
    <name type="scientific">Afipia felis</name>
    <name type="common">Cat scratch disease bacillus</name>
    <dbReference type="NCBI Taxonomy" id="1035"/>
    <lineage>
        <taxon>Bacteria</taxon>
        <taxon>Pseudomonadati</taxon>
        <taxon>Pseudomonadota</taxon>
        <taxon>Alphaproteobacteria</taxon>
        <taxon>Hyphomicrobiales</taxon>
        <taxon>Nitrobacteraceae</taxon>
        <taxon>Afipia</taxon>
    </lineage>
</organism>
<dbReference type="EMBL" id="UIGB01000001">
    <property type="protein sequence ID" value="SUU83311.1"/>
    <property type="molecule type" value="Genomic_DNA"/>
</dbReference>
<accession>A0A380W2Y1</accession>
<dbReference type="Proteomes" id="UP000254343">
    <property type="component" value="Unassembled WGS sequence"/>
</dbReference>
<protein>
    <submittedName>
        <fullName evidence="1">Uncharacterized protein</fullName>
    </submittedName>
</protein>
<sequence length="200" mass="21813">MDSSNLTDLDYVYDVSSKPLGVRRGFGECGRRVVLALASIREGQFSTQRAACSVAVQKALSDSAFYGASLSSELKDALWARFFDCLNGASDRRYTKEGSQDERRAKGDECETVDIEFSSSIDAREVIAHATSEAAEAFIASLHRATRRADRFVAGDVSMSGQLHATRKKFRSRYLCSSIEPEGIADHSSDVALIGDPALK</sequence>
<evidence type="ECO:0000313" key="1">
    <source>
        <dbReference type="EMBL" id="SUU83311.1"/>
    </source>
</evidence>